<keyword evidence="4" id="KW-1185">Reference proteome</keyword>
<reference evidence="3" key="1">
    <citation type="submission" date="2021-01" db="EMBL/GenBank/DDBJ databases">
        <title>Deciphering the adaptive evolutionary patterns associated with biogeogrpahic diversity in the finger millet blast pathogen Magnaporthe oryzae in Eastern Africa.</title>
        <authorList>
            <person name="Onyema G."/>
            <person name="Shittu T.A."/>
            <person name="Dodsworth S."/>
            <person name="Devilliers S."/>
            <person name="Muthumeenakshi S."/>
            <person name="Sreenivasaprasad S."/>
        </authorList>
    </citation>
    <scope>NUCLEOTIDE SEQUENCE</scope>
    <source>
        <strain evidence="3">D15/s37</strain>
    </source>
</reference>
<name>A0ABQ8ND09_PYRGI</name>
<gene>
    <name evidence="3" type="ORF">MCOR33_007921</name>
</gene>
<feature type="transmembrane region" description="Helical" evidence="1">
    <location>
        <begin position="298"/>
        <end position="318"/>
    </location>
</feature>
<evidence type="ECO:0000256" key="1">
    <source>
        <dbReference type="SAM" id="Phobius"/>
    </source>
</evidence>
<comment type="caution">
    <text evidence="3">The sequence shown here is derived from an EMBL/GenBank/DDBJ whole genome shotgun (WGS) entry which is preliminary data.</text>
</comment>
<dbReference type="EMBL" id="JABSND010000176">
    <property type="protein sequence ID" value="KAI6295093.1"/>
    <property type="molecule type" value="Genomic_DNA"/>
</dbReference>
<accession>A0ABQ8ND09</accession>
<evidence type="ECO:0000313" key="3">
    <source>
        <dbReference type="EMBL" id="KAI6295093.1"/>
    </source>
</evidence>
<organism evidence="3 4">
    <name type="scientific">Pyricularia grisea</name>
    <name type="common">Crabgrass-specific blast fungus</name>
    <name type="synonym">Magnaporthe grisea</name>
    <dbReference type="NCBI Taxonomy" id="148305"/>
    <lineage>
        <taxon>Eukaryota</taxon>
        <taxon>Fungi</taxon>
        <taxon>Dikarya</taxon>
        <taxon>Ascomycota</taxon>
        <taxon>Pezizomycotina</taxon>
        <taxon>Sordariomycetes</taxon>
        <taxon>Sordariomycetidae</taxon>
        <taxon>Magnaporthales</taxon>
        <taxon>Pyriculariaceae</taxon>
        <taxon>Pyricularia</taxon>
    </lineage>
</organism>
<protein>
    <submittedName>
        <fullName evidence="3">Uncharacterized protein</fullName>
    </submittedName>
</protein>
<feature type="chain" id="PRO_5047088029" evidence="2">
    <location>
        <begin position="17"/>
        <end position="319"/>
    </location>
</feature>
<sequence>MLMCVLLLAISAGAVGQTTPEFPWAIGRVSMGDNESTSLYNYGRQHPNGTRSINFKSSQWDSLPEWTFRMNATHFRYPNPRRQRQPVDDPHATAITFDLSWPGGGQMADQLVGKKILRERQNLTIVKLTRFCQTFYAPNFDHVTNISNSYTEENARSTDCRPFLGDACVNELESTPSSTRCSGMPVFSGVCSHVLGQDRSKGTLSQGMASNYSSGDFMAGASTGAMNGTNMTSYDAVTNRVHIVAVNPVFEVRGLNGNRTSNITGRRQVLCIRINTGQVEDEAEGAGMSTILGRATGGGGFVGQLVAAVVTGLVLVLVV</sequence>
<keyword evidence="2" id="KW-0732">Signal</keyword>
<proteinExistence type="predicted"/>
<keyword evidence="1" id="KW-1133">Transmembrane helix</keyword>
<keyword evidence="1" id="KW-0472">Membrane</keyword>
<keyword evidence="1" id="KW-0812">Transmembrane</keyword>
<feature type="signal peptide" evidence="2">
    <location>
        <begin position="1"/>
        <end position="16"/>
    </location>
</feature>
<dbReference type="Proteomes" id="UP001059893">
    <property type="component" value="Unassembled WGS sequence"/>
</dbReference>
<evidence type="ECO:0000256" key="2">
    <source>
        <dbReference type="SAM" id="SignalP"/>
    </source>
</evidence>
<evidence type="ECO:0000313" key="4">
    <source>
        <dbReference type="Proteomes" id="UP001059893"/>
    </source>
</evidence>